<dbReference type="AlphaFoldDB" id="K1SDP8"/>
<organism evidence="3">
    <name type="scientific">human gut metagenome</name>
    <dbReference type="NCBI Taxonomy" id="408170"/>
    <lineage>
        <taxon>unclassified sequences</taxon>
        <taxon>metagenomes</taxon>
        <taxon>organismal metagenomes</taxon>
    </lineage>
</organism>
<dbReference type="EMBL" id="AJWZ01011366">
    <property type="protein sequence ID" value="EKC45521.1"/>
    <property type="molecule type" value="Genomic_DNA"/>
</dbReference>
<feature type="domain" description="SpaA-like prealbumin fold" evidence="2">
    <location>
        <begin position="260"/>
        <end position="353"/>
    </location>
</feature>
<comment type="caution">
    <text evidence="3">The sequence shown here is derived from an EMBL/GenBank/DDBJ whole genome shotgun (WGS) entry which is preliminary data.</text>
</comment>
<accession>K1SDP8</accession>
<dbReference type="Pfam" id="PF17802">
    <property type="entry name" value="SpaA"/>
    <property type="match status" value="2"/>
</dbReference>
<gene>
    <name evidence="3" type="ORF">OBE_16827</name>
</gene>
<feature type="domain" description="SpaA-like prealbumin fold" evidence="2">
    <location>
        <begin position="362"/>
        <end position="433"/>
    </location>
</feature>
<dbReference type="InterPro" id="IPR041033">
    <property type="entry name" value="SpaA_PFL_dom_1"/>
</dbReference>
<dbReference type="InterPro" id="IPR013783">
    <property type="entry name" value="Ig-like_fold"/>
</dbReference>
<dbReference type="SUPFAM" id="SSF49478">
    <property type="entry name" value="Cna protein B-type domain"/>
    <property type="match status" value="1"/>
</dbReference>
<dbReference type="Pfam" id="PF08341">
    <property type="entry name" value="TED"/>
    <property type="match status" value="1"/>
</dbReference>
<evidence type="ECO:0000313" key="3">
    <source>
        <dbReference type="EMBL" id="EKC45521.1"/>
    </source>
</evidence>
<sequence>MKKNIIFLMTLITILIIHSNVKAASTNFYEAEKIDSIYTKSVKNGTTHFQKSRFFRRKSDNKAAYCIEPFNFFDESASYETSINPNNIDQKTWERMSLIAYYGYNYQGHTDNKWYAITQLMLWQTVDKDADFYFTDYLNGNKIEKFTNEIAEINDLVNNHYIKPSFANKTININIKNNKIIDTNNVLQNFYPTTSNILIVDNYINLDKLTEGNYSFTFKRKYQNNEPVLFYYNQTSQNLMTGGYLPNDEFSLNINIYKTKLKITKIDSDTKTTTSFGDGKLNETILELYDEKKNFLQEIKLNKDCTATIDNLDLGIYYLKEKQAGTGYIQDDSFHKIELTLDNTKINYEFENKIIEKEIFIHKEYGEENNTLPEENITFEIYKDNKLVYTITTDNLGNAKIKLPYGKYLIKQKNSKTGYKYVEDFEVIVNNETTDLFYNLYDYKIPIPNTRDDINKTWYIIVASCLLIMGIYESKKYNSK</sequence>
<evidence type="ECO:0008006" key="4">
    <source>
        <dbReference type="Google" id="ProtNLM"/>
    </source>
</evidence>
<name>K1SDP8_9ZZZZ</name>
<evidence type="ECO:0000259" key="1">
    <source>
        <dbReference type="Pfam" id="PF08341"/>
    </source>
</evidence>
<protein>
    <recommendedName>
        <fullName evidence="4">Collagen adhesion protein</fullName>
    </recommendedName>
</protein>
<dbReference type="Gene3D" id="2.60.40.10">
    <property type="entry name" value="Immunoglobulins"/>
    <property type="match status" value="2"/>
</dbReference>
<evidence type="ECO:0000259" key="2">
    <source>
        <dbReference type="Pfam" id="PF17802"/>
    </source>
</evidence>
<proteinExistence type="predicted"/>
<feature type="domain" description="Thioester" evidence="1">
    <location>
        <begin position="64"/>
        <end position="147"/>
    </location>
</feature>
<reference evidence="3" key="1">
    <citation type="journal article" date="2013" name="Environ. Microbiol.">
        <title>Microbiota from the distal guts of lean and obese adolescents exhibit partial functional redundancy besides clear differences in community structure.</title>
        <authorList>
            <person name="Ferrer M."/>
            <person name="Ruiz A."/>
            <person name="Lanza F."/>
            <person name="Haange S.B."/>
            <person name="Oberbach A."/>
            <person name="Till H."/>
            <person name="Bargiela R."/>
            <person name="Campoy C."/>
            <person name="Segura M.T."/>
            <person name="Richter M."/>
            <person name="von Bergen M."/>
            <person name="Seifert J."/>
            <person name="Suarez A."/>
        </authorList>
    </citation>
    <scope>NUCLEOTIDE SEQUENCE</scope>
</reference>
<dbReference type="InterPro" id="IPR013552">
    <property type="entry name" value="Thioester_dom"/>
</dbReference>